<dbReference type="Pfam" id="PF00013">
    <property type="entry name" value="KH_1"/>
    <property type="match status" value="5"/>
</dbReference>
<evidence type="ECO:0000259" key="4">
    <source>
        <dbReference type="SMART" id="SM00322"/>
    </source>
</evidence>
<keyword evidence="1" id="KW-0677">Repeat</keyword>
<dbReference type="AlphaFoldDB" id="D8SKD7"/>
<dbReference type="FunCoup" id="D8SKD7">
    <property type="interactions" value="2715"/>
</dbReference>
<feature type="domain" description="K Homology" evidence="4">
    <location>
        <begin position="58"/>
        <end position="170"/>
    </location>
</feature>
<evidence type="ECO:0000313" key="5">
    <source>
        <dbReference type="EMBL" id="EFJ15208.1"/>
    </source>
</evidence>
<dbReference type="CDD" id="cd22462">
    <property type="entry name" value="KH-I_HEN4_like_rpt5"/>
    <property type="match status" value="1"/>
</dbReference>
<dbReference type="GO" id="GO:0005737">
    <property type="term" value="C:cytoplasm"/>
    <property type="evidence" value="ECO:0000318"/>
    <property type="project" value="GO_Central"/>
</dbReference>
<dbReference type="eggNOG" id="KOG2190">
    <property type="taxonomic scope" value="Eukaryota"/>
</dbReference>
<dbReference type="CDD" id="cd22459">
    <property type="entry name" value="KH-I_PEPPER_rpt1_like"/>
    <property type="match status" value="2"/>
</dbReference>
<feature type="region of interest" description="Disordered" evidence="3">
    <location>
        <begin position="1"/>
        <end position="52"/>
    </location>
</feature>
<organism evidence="6">
    <name type="scientific">Selaginella moellendorffii</name>
    <name type="common">Spikemoss</name>
    <dbReference type="NCBI Taxonomy" id="88036"/>
    <lineage>
        <taxon>Eukaryota</taxon>
        <taxon>Viridiplantae</taxon>
        <taxon>Streptophyta</taxon>
        <taxon>Embryophyta</taxon>
        <taxon>Tracheophyta</taxon>
        <taxon>Lycopodiopsida</taxon>
        <taxon>Selaginellales</taxon>
        <taxon>Selaginellaceae</taxon>
        <taxon>Selaginella</taxon>
    </lineage>
</organism>
<dbReference type="InterPro" id="IPR036612">
    <property type="entry name" value="KH_dom_type_1_sf"/>
</dbReference>
<evidence type="ECO:0000256" key="1">
    <source>
        <dbReference type="ARBA" id="ARBA00022737"/>
    </source>
</evidence>
<dbReference type="KEGG" id="smo:SELMODRAFT_445677"/>
<feature type="domain" description="K Homology" evidence="4">
    <location>
        <begin position="187"/>
        <end position="262"/>
    </location>
</feature>
<dbReference type="InParanoid" id="D8SKD7"/>
<dbReference type="InterPro" id="IPR004088">
    <property type="entry name" value="KH_dom_type_1"/>
</dbReference>
<proteinExistence type="predicted"/>
<dbReference type="Gene3D" id="3.30.1370.10">
    <property type="entry name" value="K Homology domain, type 1"/>
    <property type="match status" value="3"/>
</dbReference>
<dbReference type="CDD" id="cd22460">
    <property type="entry name" value="KH-I_PEPPER_rpt2_like"/>
    <property type="match status" value="2"/>
</dbReference>
<evidence type="ECO:0000313" key="6">
    <source>
        <dbReference type="Proteomes" id="UP000001514"/>
    </source>
</evidence>
<dbReference type="OMA" id="ERGAYNG"/>
<reference evidence="5 6" key="1">
    <citation type="journal article" date="2011" name="Science">
        <title>The Selaginella genome identifies genetic changes associated with the evolution of vascular plants.</title>
        <authorList>
            <person name="Banks J.A."/>
            <person name="Nishiyama T."/>
            <person name="Hasebe M."/>
            <person name="Bowman J.L."/>
            <person name="Gribskov M."/>
            <person name="dePamphilis C."/>
            <person name="Albert V.A."/>
            <person name="Aono N."/>
            <person name="Aoyama T."/>
            <person name="Ambrose B.A."/>
            <person name="Ashton N.W."/>
            <person name="Axtell M.J."/>
            <person name="Barker E."/>
            <person name="Barker M.S."/>
            <person name="Bennetzen J.L."/>
            <person name="Bonawitz N.D."/>
            <person name="Chapple C."/>
            <person name="Cheng C."/>
            <person name="Correa L.G."/>
            <person name="Dacre M."/>
            <person name="DeBarry J."/>
            <person name="Dreyer I."/>
            <person name="Elias M."/>
            <person name="Engstrom E.M."/>
            <person name="Estelle M."/>
            <person name="Feng L."/>
            <person name="Finet C."/>
            <person name="Floyd S.K."/>
            <person name="Frommer W.B."/>
            <person name="Fujita T."/>
            <person name="Gramzow L."/>
            <person name="Gutensohn M."/>
            <person name="Harholt J."/>
            <person name="Hattori M."/>
            <person name="Heyl A."/>
            <person name="Hirai T."/>
            <person name="Hiwatashi Y."/>
            <person name="Ishikawa M."/>
            <person name="Iwata M."/>
            <person name="Karol K.G."/>
            <person name="Koehler B."/>
            <person name="Kolukisaoglu U."/>
            <person name="Kubo M."/>
            <person name="Kurata T."/>
            <person name="Lalonde S."/>
            <person name="Li K."/>
            <person name="Li Y."/>
            <person name="Litt A."/>
            <person name="Lyons E."/>
            <person name="Manning G."/>
            <person name="Maruyama T."/>
            <person name="Michael T.P."/>
            <person name="Mikami K."/>
            <person name="Miyazaki S."/>
            <person name="Morinaga S."/>
            <person name="Murata T."/>
            <person name="Mueller-Roeber B."/>
            <person name="Nelson D.R."/>
            <person name="Obara M."/>
            <person name="Oguri Y."/>
            <person name="Olmstead R.G."/>
            <person name="Onodera N."/>
            <person name="Petersen B.L."/>
            <person name="Pils B."/>
            <person name="Prigge M."/>
            <person name="Rensing S.A."/>
            <person name="Riano-Pachon D.M."/>
            <person name="Roberts A.W."/>
            <person name="Sato Y."/>
            <person name="Scheller H.V."/>
            <person name="Schulz B."/>
            <person name="Schulz C."/>
            <person name="Shakirov E.V."/>
            <person name="Shibagaki N."/>
            <person name="Shinohara N."/>
            <person name="Shippen D.E."/>
            <person name="Soerensen I."/>
            <person name="Sotooka R."/>
            <person name="Sugimoto N."/>
            <person name="Sugita M."/>
            <person name="Sumikawa N."/>
            <person name="Tanurdzic M."/>
            <person name="Theissen G."/>
            <person name="Ulvskov P."/>
            <person name="Wakazuki S."/>
            <person name="Weng J.K."/>
            <person name="Willats W.W."/>
            <person name="Wipf D."/>
            <person name="Wolf P.G."/>
            <person name="Yang L."/>
            <person name="Zimmer A.D."/>
            <person name="Zhu Q."/>
            <person name="Mitros T."/>
            <person name="Hellsten U."/>
            <person name="Loque D."/>
            <person name="Otillar R."/>
            <person name="Salamov A."/>
            <person name="Schmutz J."/>
            <person name="Shapiro H."/>
            <person name="Lindquist E."/>
            <person name="Lucas S."/>
            <person name="Rokhsar D."/>
            <person name="Grigoriev I.V."/>
        </authorList>
    </citation>
    <scope>NUCLEOTIDE SEQUENCE [LARGE SCALE GENOMIC DNA]</scope>
</reference>
<keyword evidence="6" id="KW-1185">Reference proteome</keyword>
<dbReference type="GO" id="GO:0003729">
    <property type="term" value="F:mRNA binding"/>
    <property type="evidence" value="ECO:0000318"/>
    <property type="project" value="GO_Central"/>
</dbReference>
<evidence type="ECO:0000256" key="3">
    <source>
        <dbReference type="SAM" id="MobiDB-lite"/>
    </source>
</evidence>
<dbReference type="PROSITE" id="PS50084">
    <property type="entry name" value="KH_TYPE_1"/>
    <property type="match status" value="5"/>
</dbReference>
<dbReference type="Proteomes" id="UP000001514">
    <property type="component" value="Unassembled WGS sequence"/>
</dbReference>
<gene>
    <name evidence="5" type="ORF">SELMODRAFT_445677</name>
</gene>
<evidence type="ECO:0000256" key="2">
    <source>
        <dbReference type="PROSITE-ProRule" id="PRU00117"/>
    </source>
</evidence>
<protein>
    <recommendedName>
        <fullName evidence="4">K Homology domain-containing protein</fullName>
    </recommendedName>
</protein>
<dbReference type="Gene3D" id="3.30.310.210">
    <property type="match status" value="1"/>
</dbReference>
<dbReference type="HOGENOM" id="CLU_018025_3_0_1"/>
<dbReference type="SUPFAM" id="SSF54791">
    <property type="entry name" value="Eukaryotic type KH-domain (KH-domain type I)"/>
    <property type="match status" value="5"/>
</dbReference>
<dbReference type="GO" id="GO:0005634">
    <property type="term" value="C:nucleus"/>
    <property type="evidence" value="ECO:0000318"/>
    <property type="project" value="GO_Central"/>
</dbReference>
<dbReference type="InterPro" id="IPR004087">
    <property type="entry name" value="KH_dom"/>
</dbReference>
<feature type="domain" description="K Homology" evidence="4">
    <location>
        <begin position="426"/>
        <end position="501"/>
    </location>
</feature>
<dbReference type="SMART" id="SM00322">
    <property type="entry name" value="KH"/>
    <property type="match status" value="5"/>
</dbReference>
<dbReference type="EMBL" id="GL377624">
    <property type="protein sequence ID" value="EFJ15208.1"/>
    <property type="molecule type" value="Genomic_DNA"/>
</dbReference>
<dbReference type="OrthoDB" id="442947at2759"/>
<keyword evidence="2" id="KW-0694">RNA-binding</keyword>
<dbReference type="Gramene" id="EFJ15208">
    <property type="protein sequence ID" value="EFJ15208"/>
    <property type="gene ID" value="SELMODRAFT_445677"/>
</dbReference>
<dbReference type="PANTHER" id="PTHR10288">
    <property type="entry name" value="KH DOMAIN CONTAINING RNA BINDING PROTEIN"/>
    <property type="match status" value="1"/>
</dbReference>
<name>D8SKD7_SELML</name>
<feature type="region of interest" description="Disordered" evidence="3">
    <location>
        <begin position="261"/>
        <end position="328"/>
    </location>
</feature>
<sequence>MVPMAAGKRSYGHMLMNDPGTYPSSDTSKRHQSSFRRSDSSRGAAIPASQQQLIQQQQEELFRILCPASRIGSVIGKGGSIIKTLRQQTGAKIKIADAIPGSDERVIIIGAFDAEGGGDEDYPAGSGGGSAAALDKDDRAMDEYTNGRDVACPAQLALFKVHSRILDADKYEDDLDDSDSVEEDLSEKVVTRMLVPENQVGCLLGKKGRIIEQMREETGSQIRILPREQLPVCALPTDEVVQVVGDRPSVKRALNAISTRLLDNPPKDRPSSASFQSGNFGGGSRSSGFPASEPYIPQHTSLAPQTRLRAEPRSDSGDNGYQLLRPTAPGLSEFGTGRHLVPMDEELVFRILCPSEKIGNIIGKFIQTLQEETGAKINVPDAVPGCEERVIIVSAVESPDDDLSPAQEAVFHIQDKLRDDGGETSERVVTRLLVPSNHVGCLLGKGGNIISEMRNSTRAIIRVLDREQLPLCALDNDEVVQVLGEIRVARDALVQITSRLRANLYREKTDRSDDYGYQRSTSPLSNFGLQASQPPGIQAPRSPPSWLLQQTERGAYNGLPRLTSYAGIERSYGLAGDRSALPTGLTNLSVVTSTKIDVLIPEVTFSAVLGQNGDNLTQISKMSGAKVTLADGCTATGDRLIEISGTPDQTNIAKTVVEAFAASGNKRS</sequence>
<feature type="domain" description="K Homology" evidence="4">
    <location>
        <begin position="345"/>
        <end position="418"/>
    </location>
</feature>
<feature type="domain" description="K Homology" evidence="4">
    <location>
        <begin position="592"/>
        <end position="662"/>
    </location>
</feature>
<accession>D8SKD7</accession>
<dbReference type="STRING" id="88036.D8SKD7"/>